<comment type="similarity">
    <text evidence="1">Belongs to the HIBADH-related family. NP60 subfamily.</text>
</comment>
<dbReference type="PANTHER" id="PTHR43580">
    <property type="entry name" value="OXIDOREDUCTASE GLYR1-RELATED"/>
    <property type="match status" value="1"/>
</dbReference>
<dbReference type="EMBL" id="ML122255">
    <property type="protein sequence ID" value="RPD63835.1"/>
    <property type="molecule type" value="Genomic_DNA"/>
</dbReference>
<name>A0A5C2SJ23_9APHY</name>
<evidence type="ECO:0000259" key="3">
    <source>
        <dbReference type="Pfam" id="PF09130"/>
    </source>
</evidence>
<sequence length="304" mass="32166">MSSSPPTIAIIAPGAMGAAVAHKFTKSGCTVLTTLEGRSPASVERAKAAGMEDAPLSVIAQRAAWVLSILPPSSALSFAEQFNKAYDEASPNAKLAFVDCNAVSPETAKRVARVFDGSAVRFVDAGIVGGPPTDNYDPAFYASAEPGDSNLLDEFIALGKWGLRVVPLRGEGAGVGDASALKMSYAGMTKGFIGLTTTMILAAHKSSPATAQALMHELQYSQPAFLERITRSVPGMLPKAYRWVGEMEEISSFVRDGLGEGEAHVHHGFAHLYERIEKSLPDGEDVAVLKKFVEDAKAVIRDGK</sequence>
<accession>A0A5C2SJ23</accession>
<dbReference type="SUPFAM" id="SSF51735">
    <property type="entry name" value="NAD(P)-binding Rossmann-fold domains"/>
    <property type="match status" value="1"/>
</dbReference>
<dbReference type="InterPro" id="IPR006115">
    <property type="entry name" value="6PGDH_NADP-bd"/>
</dbReference>
<feature type="domain" description="6-phosphogluconate dehydrogenase NADP-binding" evidence="2">
    <location>
        <begin position="7"/>
        <end position="145"/>
    </location>
</feature>
<keyword evidence="5" id="KW-1185">Reference proteome</keyword>
<proteinExistence type="inferred from homology"/>
<dbReference type="AlphaFoldDB" id="A0A5C2SJ23"/>
<dbReference type="SUPFAM" id="SSF48179">
    <property type="entry name" value="6-phosphogluconate dehydrogenase C-terminal domain-like"/>
    <property type="match status" value="1"/>
</dbReference>
<evidence type="ECO:0000259" key="2">
    <source>
        <dbReference type="Pfam" id="PF03446"/>
    </source>
</evidence>
<reference evidence="4" key="1">
    <citation type="journal article" date="2018" name="Genome Biol. Evol.">
        <title>Genomics and development of Lentinus tigrinus, a white-rot wood-decaying mushroom with dimorphic fruiting bodies.</title>
        <authorList>
            <person name="Wu B."/>
            <person name="Xu Z."/>
            <person name="Knudson A."/>
            <person name="Carlson A."/>
            <person name="Chen N."/>
            <person name="Kovaka S."/>
            <person name="LaButti K."/>
            <person name="Lipzen A."/>
            <person name="Pennachio C."/>
            <person name="Riley R."/>
            <person name="Schakwitz W."/>
            <person name="Umezawa K."/>
            <person name="Ohm R.A."/>
            <person name="Grigoriev I.V."/>
            <person name="Nagy L.G."/>
            <person name="Gibbons J."/>
            <person name="Hibbett D."/>
        </authorList>
    </citation>
    <scope>NUCLEOTIDE SEQUENCE [LARGE SCALE GENOMIC DNA]</scope>
    <source>
        <strain evidence="4">ALCF2SS1-6</strain>
    </source>
</reference>
<dbReference type="STRING" id="1328759.A0A5C2SJ23"/>
<evidence type="ECO:0000313" key="4">
    <source>
        <dbReference type="EMBL" id="RPD63835.1"/>
    </source>
</evidence>
<dbReference type="OrthoDB" id="9988102at2759"/>
<dbReference type="InterPro" id="IPR036291">
    <property type="entry name" value="NAD(P)-bd_dom_sf"/>
</dbReference>
<dbReference type="Pfam" id="PF09130">
    <property type="entry name" value="DUF1932"/>
    <property type="match status" value="1"/>
</dbReference>
<feature type="domain" description="Phosphogluconate dehydrogenase NAD-binding putative C-terminal" evidence="3">
    <location>
        <begin position="210"/>
        <end position="276"/>
    </location>
</feature>
<protein>
    <submittedName>
        <fullName evidence="4">6-phosphogluconate dehydrogenase C-terminal domain-like protein</fullName>
    </submittedName>
</protein>
<dbReference type="Proteomes" id="UP000313359">
    <property type="component" value="Unassembled WGS sequence"/>
</dbReference>
<dbReference type="InterPro" id="IPR013328">
    <property type="entry name" value="6PGD_dom2"/>
</dbReference>
<dbReference type="Gene3D" id="3.40.50.720">
    <property type="entry name" value="NAD(P)-binding Rossmann-like Domain"/>
    <property type="match status" value="1"/>
</dbReference>
<dbReference type="GO" id="GO:0050661">
    <property type="term" value="F:NADP binding"/>
    <property type="evidence" value="ECO:0007669"/>
    <property type="project" value="InterPro"/>
</dbReference>
<dbReference type="InterPro" id="IPR008927">
    <property type="entry name" value="6-PGluconate_DH-like_C_sf"/>
</dbReference>
<evidence type="ECO:0000256" key="1">
    <source>
        <dbReference type="ARBA" id="ARBA00007598"/>
    </source>
</evidence>
<dbReference type="InterPro" id="IPR015814">
    <property type="entry name" value="Pgluconate_DH_NAD-bd_C"/>
</dbReference>
<organism evidence="4 5">
    <name type="scientific">Lentinus tigrinus ALCF2SS1-6</name>
    <dbReference type="NCBI Taxonomy" id="1328759"/>
    <lineage>
        <taxon>Eukaryota</taxon>
        <taxon>Fungi</taxon>
        <taxon>Dikarya</taxon>
        <taxon>Basidiomycota</taxon>
        <taxon>Agaricomycotina</taxon>
        <taxon>Agaricomycetes</taxon>
        <taxon>Polyporales</taxon>
        <taxon>Polyporaceae</taxon>
        <taxon>Lentinus</taxon>
    </lineage>
</organism>
<dbReference type="InterPro" id="IPR051265">
    <property type="entry name" value="HIBADH-related_NP60_sf"/>
</dbReference>
<gene>
    <name evidence="4" type="ORF">L227DRAFT_561314</name>
</gene>
<dbReference type="Gene3D" id="1.10.1040.10">
    <property type="entry name" value="N-(1-d-carboxylethyl)-l-norvaline Dehydrogenase, domain 2"/>
    <property type="match status" value="1"/>
</dbReference>
<dbReference type="Pfam" id="PF03446">
    <property type="entry name" value="NAD_binding_2"/>
    <property type="match status" value="1"/>
</dbReference>
<dbReference type="PANTHER" id="PTHR43580:SF2">
    <property type="entry name" value="CYTOKINE-LIKE NUCLEAR FACTOR N-PAC"/>
    <property type="match status" value="1"/>
</dbReference>
<evidence type="ECO:0000313" key="5">
    <source>
        <dbReference type="Proteomes" id="UP000313359"/>
    </source>
</evidence>